<reference evidence="1 2" key="1">
    <citation type="submission" date="2019-04" db="EMBL/GenBank/DDBJ databases">
        <title>Annotation for the trematode Fasciola gigantica.</title>
        <authorList>
            <person name="Choi Y.-J."/>
        </authorList>
    </citation>
    <scope>NUCLEOTIDE SEQUENCE [LARGE SCALE GENOMIC DNA]</scope>
    <source>
        <strain evidence="1">Uganda_cow_1</strain>
    </source>
</reference>
<dbReference type="EMBL" id="SUNJ01007229">
    <property type="protein sequence ID" value="TPP62180.1"/>
    <property type="molecule type" value="Genomic_DNA"/>
</dbReference>
<dbReference type="AlphaFoldDB" id="A0A504YX91"/>
<accession>A0A504YX91</accession>
<dbReference type="OrthoDB" id="6272693at2759"/>
<keyword evidence="2" id="KW-1185">Reference proteome</keyword>
<dbReference type="GO" id="GO:0075509">
    <property type="term" value="P:endocytosis involved in viral entry into host cell"/>
    <property type="evidence" value="ECO:0007669"/>
    <property type="project" value="TreeGrafter"/>
</dbReference>
<proteinExistence type="predicted"/>
<dbReference type="GO" id="GO:0015280">
    <property type="term" value="F:ligand-gated sodium channel activity"/>
    <property type="evidence" value="ECO:0007669"/>
    <property type="project" value="TreeGrafter"/>
</dbReference>
<dbReference type="PANTHER" id="PTHR46768">
    <property type="entry name" value="TWO PORE CALCIUM CHANNEL PROTEIN 2"/>
    <property type="match status" value="1"/>
</dbReference>
<organism evidence="1 2">
    <name type="scientific">Fasciola gigantica</name>
    <name type="common">Giant liver fluke</name>
    <dbReference type="NCBI Taxonomy" id="46835"/>
    <lineage>
        <taxon>Eukaryota</taxon>
        <taxon>Metazoa</taxon>
        <taxon>Spiralia</taxon>
        <taxon>Lophotrochozoa</taxon>
        <taxon>Platyhelminthes</taxon>
        <taxon>Trematoda</taxon>
        <taxon>Digenea</taxon>
        <taxon>Plagiorchiida</taxon>
        <taxon>Echinostomata</taxon>
        <taxon>Echinostomatoidea</taxon>
        <taxon>Fasciolidae</taxon>
        <taxon>Fasciola</taxon>
    </lineage>
</organism>
<sequence>MGCDEFYRVRRFLRPYFLISGSQMMKKLLKSLKRTLPKLFSWHYIGGGTITQCKKLHTGGPQTFGGRGNRCTQSR</sequence>
<dbReference type="GO" id="GO:0005765">
    <property type="term" value="C:lysosomal membrane"/>
    <property type="evidence" value="ECO:0007669"/>
    <property type="project" value="InterPro"/>
</dbReference>
<evidence type="ECO:0000313" key="2">
    <source>
        <dbReference type="Proteomes" id="UP000316759"/>
    </source>
</evidence>
<gene>
    <name evidence="1" type="ORF">FGIG_11425</name>
</gene>
<dbReference type="GO" id="GO:0022832">
    <property type="term" value="F:voltage-gated channel activity"/>
    <property type="evidence" value="ECO:0007669"/>
    <property type="project" value="InterPro"/>
</dbReference>
<evidence type="ECO:0000313" key="1">
    <source>
        <dbReference type="EMBL" id="TPP62180.1"/>
    </source>
</evidence>
<dbReference type="InterPro" id="IPR028798">
    <property type="entry name" value="TPC2"/>
</dbReference>
<dbReference type="GO" id="GO:0019722">
    <property type="term" value="P:calcium-mediated signaling"/>
    <property type="evidence" value="ECO:0007669"/>
    <property type="project" value="TreeGrafter"/>
</dbReference>
<dbReference type="PANTHER" id="PTHR46768:SF1">
    <property type="entry name" value="TWO PORE CHANNEL PROTEIN 2"/>
    <property type="match status" value="1"/>
</dbReference>
<dbReference type="Proteomes" id="UP000316759">
    <property type="component" value="Unassembled WGS sequence"/>
</dbReference>
<comment type="caution">
    <text evidence="1">The sequence shown here is derived from an EMBL/GenBank/DDBJ whole genome shotgun (WGS) entry which is preliminary data.</text>
</comment>
<name>A0A504YX91_FASGI</name>
<dbReference type="GO" id="GO:0097682">
    <property type="term" value="F:intracellularly phosphatidylinositol-3,5-bisphosphate-gated monatomic cation channel activity"/>
    <property type="evidence" value="ECO:0007669"/>
    <property type="project" value="TreeGrafter"/>
</dbReference>
<protein>
    <submittedName>
        <fullName evidence="1">Two pore segment channel 2</fullName>
    </submittedName>
</protein>
<dbReference type="STRING" id="46835.A0A504YX91"/>